<evidence type="ECO:0000313" key="3">
    <source>
        <dbReference type="Proteomes" id="UP001069802"/>
    </source>
</evidence>
<dbReference type="Proteomes" id="UP001069802">
    <property type="component" value="Unassembled WGS sequence"/>
</dbReference>
<evidence type="ECO:0000259" key="1">
    <source>
        <dbReference type="Pfam" id="PF13490"/>
    </source>
</evidence>
<dbReference type="InterPro" id="IPR041916">
    <property type="entry name" value="Anti_sigma_zinc_sf"/>
</dbReference>
<dbReference type="InterPro" id="IPR027383">
    <property type="entry name" value="Znf_put"/>
</dbReference>
<sequence length="272" mass="30482">MNKHKFEGADLLHAYVDGELTAAERNRVEQWLSTHPEDAERVASWQKQTRGLRVLFDHKAEEIAPPQLFPGEPLATNITSSSPAPRKTSRVWSRLAAAVLWLTIGGSGGWFGHEYISNNSGIFQVPGFQTARTVNFTQPALEAHWVYTPEARHPVEVLANEEAHLAKWLSNRLEVPLTIPDLASAGFSLVGGRLLPSTNGPAAQFMYQNTDENRVTLYLSRQSGSKETAFRYHEEGTTRAFYWYDGPLGYALVGEMNRQELSQLADLVYQQL</sequence>
<gene>
    <name evidence="2" type="ORF">O4H49_15635</name>
</gene>
<evidence type="ECO:0000313" key="2">
    <source>
        <dbReference type="EMBL" id="MCZ4282220.1"/>
    </source>
</evidence>
<organism evidence="2 3">
    <name type="scientific">Kiloniella laminariae</name>
    <dbReference type="NCBI Taxonomy" id="454162"/>
    <lineage>
        <taxon>Bacteria</taxon>
        <taxon>Pseudomonadati</taxon>
        <taxon>Pseudomonadota</taxon>
        <taxon>Alphaproteobacteria</taxon>
        <taxon>Rhodospirillales</taxon>
        <taxon>Kiloniellaceae</taxon>
        <taxon>Kiloniella</taxon>
    </lineage>
</organism>
<keyword evidence="3" id="KW-1185">Reference proteome</keyword>
<reference evidence="2" key="1">
    <citation type="submission" date="2022-12" db="EMBL/GenBank/DDBJ databases">
        <title>Bacterial isolates from different developmental stages of Nematostella vectensis.</title>
        <authorList>
            <person name="Fraune S."/>
        </authorList>
    </citation>
    <scope>NUCLEOTIDE SEQUENCE</scope>
    <source>
        <strain evidence="2">G21630-S1</strain>
    </source>
</reference>
<dbReference type="Gene3D" id="1.10.10.1320">
    <property type="entry name" value="Anti-sigma factor, zinc-finger domain"/>
    <property type="match status" value="1"/>
</dbReference>
<name>A0ABT4LM67_9PROT</name>
<dbReference type="RefSeq" id="WP_269424370.1">
    <property type="nucleotide sequence ID" value="NZ_JAPWGY010000006.1"/>
</dbReference>
<protein>
    <submittedName>
        <fullName evidence="2">Anti-sigma factor</fullName>
    </submittedName>
</protein>
<accession>A0ABT4LM67</accession>
<feature type="domain" description="Putative zinc-finger" evidence="1">
    <location>
        <begin position="10"/>
        <end position="30"/>
    </location>
</feature>
<dbReference type="EMBL" id="JAPWGY010000006">
    <property type="protein sequence ID" value="MCZ4282220.1"/>
    <property type="molecule type" value="Genomic_DNA"/>
</dbReference>
<dbReference type="Pfam" id="PF13490">
    <property type="entry name" value="zf-HC2"/>
    <property type="match status" value="1"/>
</dbReference>
<comment type="caution">
    <text evidence="2">The sequence shown here is derived from an EMBL/GenBank/DDBJ whole genome shotgun (WGS) entry which is preliminary data.</text>
</comment>
<proteinExistence type="predicted"/>